<sequence length="103" mass="11040">MAHPGGCLPLLLVVSLLTHLIPSELCLPLLLRSTCHIRVRRVSQVLRAASALQRESRVTTAERDSTSACSFGLSVPSGDTSLAALRTLHHSGTIRELPFPGSM</sequence>
<name>A0A195B1J8_9HYME</name>
<gene>
    <name evidence="2" type="ORF">ALC53_11355</name>
</gene>
<dbReference type="AlphaFoldDB" id="A0A195B1J8"/>
<dbReference type="EMBL" id="KQ976681">
    <property type="protein sequence ID" value="KYM78160.1"/>
    <property type="molecule type" value="Genomic_DNA"/>
</dbReference>
<dbReference type="Proteomes" id="UP000078540">
    <property type="component" value="Unassembled WGS sequence"/>
</dbReference>
<organism evidence="2 3">
    <name type="scientific">Atta colombica</name>
    <dbReference type="NCBI Taxonomy" id="520822"/>
    <lineage>
        <taxon>Eukaryota</taxon>
        <taxon>Metazoa</taxon>
        <taxon>Ecdysozoa</taxon>
        <taxon>Arthropoda</taxon>
        <taxon>Hexapoda</taxon>
        <taxon>Insecta</taxon>
        <taxon>Pterygota</taxon>
        <taxon>Neoptera</taxon>
        <taxon>Endopterygota</taxon>
        <taxon>Hymenoptera</taxon>
        <taxon>Apocrita</taxon>
        <taxon>Aculeata</taxon>
        <taxon>Formicoidea</taxon>
        <taxon>Formicidae</taxon>
        <taxon>Myrmicinae</taxon>
        <taxon>Atta</taxon>
    </lineage>
</organism>
<keyword evidence="1" id="KW-0732">Signal</keyword>
<reference evidence="2 3" key="1">
    <citation type="submission" date="2015-09" db="EMBL/GenBank/DDBJ databases">
        <title>Atta colombica WGS genome.</title>
        <authorList>
            <person name="Nygaard S."/>
            <person name="Hu H."/>
            <person name="Boomsma J."/>
            <person name="Zhang G."/>
        </authorList>
    </citation>
    <scope>NUCLEOTIDE SEQUENCE [LARGE SCALE GENOMIC DNA]</scope>
    <source>
        <strain evidence="2">Treedump-2</strain>
        <tissue evidence="2">Whole body</tissue>
    </source>
</reference>
<evidence type="ECO:0008006" key="4">
    <source>
        <dbReference type="Google" id="ProtNLM"/>
    </source>
</evidence>
<protein>
    <recommendedName>
        <fullName evidence="4">Secreted protein</fullName>
    </recommendedName>
</protein>
<feature type="signal peptide" evidence="1">
    <location>
        <begin position="1"/>
        <end position="26"/>
    </location>
</feature>
<evidence type="ECO:0000313" key="3">
    <source>
        <dbReference type="Proteomes" id="UP000078540"/>
    </source>
</evidence>
<evidence type="ECO:0000256" key="1">
    <source>
        <dbReference type="SAM" id="SignalP"/>
    </source>
</evidence>
<accession>A0A195B1J8</accession>
<keyword evidence="3" id="KW-1185">Reference proteome</keyword>
<proteinExistence type="predicted"/>
<feature type="chain" id="PRO_5008269230" description="Secreted protein" evidence="1">
    <location>
        <begin position="27"/>
        <end position="103"/>
    </location>
</feature>
<evidence type="ECO:0000313" key="2">
    <source>
        <dbReference type="EMBL" id="KYM78160.1"/>
    </source>
</evidence>